<feature type="transmembrane region" description="Helical" evidence="6">
    <location>
        <begin position="685"/>
        <end position="702"/>
    </location>
</feature>
<feature type="transmembrane region" description="Helical" evidence="6">
    <location>
        <begin position="731"/>
        <end position="752"/>
    </location>
</feature>
<gene>
    <name evidence="8" type="ORF">EJ08DRAFT_655855</name>
</gene>
<keyword evidence="2 6" id="KW-0812">Transmembrane</keyword>
<feature type="transmembrane region" description="Helical" evidence="6">
    <location>
        <begin position="709"/>
        <end position="725"/>
    </location>
</feature>
<evidence type="ECO:0000256" key="1">
    <source>
        <dbReference type="ARBA" id="ARBA00004141"/>
    </source>
</evidence>
<comment type="caution">
    <text evidence="8">The sequence shown here is derived from an EMBL/GenBank/DDBJ whole genome shotgun (WGS) entry which is preliminary data.</text>
</comment>
<dbReference type="AlphaFoldDB" id="A0A9P4U4P2"/>
<feature type="region of interest" description="Disordered" evidence="5">
    <location>
        <begin position="42"/>
        <end position="74"/>
    </location>
</feature>
<feature type="compositionally biased region" description="Low complexity" evidence="5">
    <location>
        <begin position="63"/>
        <end position="72"/>
    </location>
</feature>
<evidence type="ECO:0000256" key="3">
    <source>
        <dbReference type="ARBA" id="ARBA00022989"/>
    </source>
</evidence>
<keyword evidence="3 6" id="KW-1133">Transmembrane helix</keyword>
<protein>
    <recommendedName>
        <fullName evidence="7">Integral membrane bound transporter domain-containing protein</fullName>
    </recommendedName>
</protein>
<feature type="transmembrane region" description="Helical" evidence="6">
    <location>
        <begin position="183"/>
        <end position="202"/>
    </location>
</feature>
<feature type="transmembrane region" description="Helical" evidence="6">
    <location>
        <begin position="759"/>
        <end position="776"/>
    </location>
</feature>
<proteinExistence type="predicted"/>
<evidence type="ECO:0000256" key="6">
    <source>
        <dbReference type="SAM" id="Phobius"/>
    </source>
</evidence>
<name>A0A9P4U4P2_9PEZI</name>
<keyword evidence="4 6" id="KW-0472">Membrane</keyword>
<feature type="transmembrane region" description="Helical" evidence="6">
    <location>
        <begin position="154"/>
        <end position="177"/>
    </location>
</feature>
<dbReference type="PANTHER" id="PTHR47804:SF1">
    <property type="entry name" value="DUF2421 DOMAIN-CONTAINING PROTEIN"/>
    <property type="match status" value="1"/>
</dbReference>
<feature type="transmembrane region" description="Helical" evidence="6">
    <location>
        <begin position="105"/>
        <end position="124"/>
    </location>
</feature>
<dbReference type="Pfam" id="PF13515">
    <property type="entry name" value="FUSC_2"/>
    <property type="match status" value="1"/>
</dbReference>
<accession>A0A9P4U4P2</accession>
<dbReference type="Proteomes" id="UP000800235">
    <property type="component" value="Unassembled WGS sequence"/>
</dbReference>
<dbReference type="InterPro" id="IPR052430">
    <property type="entry name" value="IVT-Associated"/>
</dbReference>
<evidence type="ECO:0000256" key="4">
    <source>
        <dbReference type="ARBA" id="ARBA00023136"/>
    </source>
</evidence>
<feature type="domain" description="Integral membrane bound transporter" evidence="7">
    <location>
        <begin position="677"/>
        <end position="813"/>
    </location>
</feature>
<comment type="subcellular location">
    <subcellularLocation>
        <location evidence="1">Membrane</location>
        <topology evidence="1">Multi-pass membrane protein</topology>
    </subcellularLocation>
</comment>
<evidence type="ECO:0000256" key="2">
    <source>
        <dbReference type="ARBA" id="ARBA00022692"/>
    </source>
</evidence>
<dbReference type="EMBL" id="MU007011">
    <property type="protein sequence ID" value="KAF2436162.1"/>
    <property type="molecule type" value="Genomic_DNA"/>
</dbReference>
<feature type="transmembrane region" description="Helical" evidence="6">
    <location>
        <begin position="249"/>
        <end position="266"/>
    </location>
</feature>
<evidence type="ECO:0000313" key="9">
    <source>
        <dbReference type="Proteomes" id="UP000800235"/>
    </source>
</evidence>
<feature type="transmembrane region" description="Helical" evidence="6">
    <location>
        <begin position="796"/>
        <end position="818"/>
    </location>
</feature>
<evidence type="ECO:0000259" key="7">
    <source>
        <dbReference type="Pfam" id="PF13515"/>
    </source>
</evidence>
<dbReference type="InterPro" id="IPR049453">
    <property type="entry name" value="Memb_transporter_dom"/>
</dbReference>
<evidence type="ECO:0000256" key="5">
    <source>
        <dbReference type="SAM" id="MobiDB-lite"/>
    </source>
</evidence>
<dbReference type="OrthoDB" id="68611at2759"/>
<organism evidence="8 9">
    <name type="scientific">Tothia fuscella</name>
    <dbReference type="NCBI Taxonomy" id="1048955"/>
    <lineage>
        <taxon>Eukaryota</taxon>
        <taxon>Fungi</taxon>
        <taxon>Dikarya</taxon>
        <taxon>Ascomycota</taxon>
        <taxon>Pezizomycotina</taxon>
        <taxon>Dothideomycetes</taxon>
        <taxon>Pleosporomycetidae</taxon>
        <taxon>Venturiales</taxon>
        <taxon>Cylindrosympodiaceae</taxon>
        <taxon>Tothia</taxon>
    </lineage>
</organism>
<dbReference type="GO" id="GO:0016020">
    <property type="term" value="C:membrane"/>
    <property type="evidence" value="ECO:0007669"/>
    <property type="project" value="UniProtKB-SubCell"/>
</dbReference>
<keyword evidence="9" id="KW-1185">Reference proteome</keyword>
<feature type="transmembrane region" description="Helical" evidence="6">
    <location>
        <begin position="654"/>
        <end position="673"/>
    </location>
</feature>
<reference evidence="8" key="1">
    <citation type="journal article" date="2020" name="Stud. Mycol.">
        <title>101 Dothideomycetes genomes: a test case for predicting lifestyles and emergence of pathogens.</title>
        <authorList>
            <person name="Haridas S."/>
            <person name="Albert R."/>
            <person name="Binder M."/>
            <person name="Bloem J."/>
            <person name="Labutti K."/>
            <person name="Salamov A."/>
            <person name="Andreopoulos B."/>
            <person name="Baker S."/>
            <person name="Barry K."/>
            <person name="Bills G."/>
            <person name="Bluhm B."/>
            <person name="Cannon C."/>
            <person name="Castanera R."/>
            <person name="Culley D."/>
            <person name="Daum C."/>
            <person name="Ezra D."/>
            <person name="Gonzalez J."/>
            <person name="Henrissat B."/>
            <person name="Kuo A."/>
            <person name="Liang C."/>
            <person name="Lipzen A."/>
            <person name="Lutzoni F."/>
            <person name="Magnuson J."/>
            <person name="Mondo S."/>
            <person name="Nolan M."/>
            <person name="Ohm R."/>
            <person name="Pangilinan J."/>
            <person name="Park H.-J."/>
            <person name="Ramirez L."/>
            <person name="Alfaro M."/>
            <person name="Sun H."/>
            <person name="Tritt A."/>
            <person name="Yoshinaga Y."/>
            <person name="Zwiers L.-H."/>
            <person name="Turgeon B."/>
            <person name="Goodwin S."/>
            <person name="Spatafora J."/>
            <person name="Crous P."/>
            <person name="Grigoriev I."/>
        </authorList>
    </citation>
    <scope>NUCLEOTIDE SEQUENCE</scope>
    <source>
        <strain evidence="8">CBS 130266</strain>
    </source>
</reference>
<dbReference type="PANTHER" id="PTHR47804">
    <property type="entry name" value="60S RIBOSOMAL PROTEIN L19"/>
    <property type="match status" value="1"/>
</dbReference>
<evidence type="ECO:0000313" key="8">
    <source>
        <dbReference type="EMBL" id="KAF2436162.1"/>
    </source>
</evidence>
<sequence length="1038" mass="115769">MSASSASSTGQAGSPRFFRRPMLREATLILPQTGERIKKSFTLRNPGSSENVNGDVRRPLLPRRSTASSQRRTSTDRAIQFVKAASLHAYEIGSSQKGINVLKCSLAYVLGSLAVFLPPIAASLGRNDGKHMVATICVYFHPARSAGSMMEATLLALIAVAYAAFISFTSMAVSVFFGANNLLVLGHIIVLIVFCGGGLGLIGWTKQKLGNPLVNVACSLTSLACITILTKEGSVQSGNFSYEKVLQVLKMVLMGIMVATVVSLVIKPLSARNSLRQDLVKITDLLEEILTVTTRSFLSGSEADLKAASHVQVSNNYKTVFDSLLKNLREAKFEHYLLGTEEEYKIERKLTKCIERLAQDLVGLRSAAATQFSLLAESGSNQKGFMGMDSLASPLQSPLLRVAYDRNPGLTPITEESESPLGASIESHGFSFSDHSQGHVTPPLVTAPADIFSLFIRELGPSMKSLAYTLKEILGELSFEPGEENQIIVNPNFSQSLFDAKTLFQSARRVALEVLYKERTMASSWSPEVAANYEEVAASCGHFSSSLQDFAEDTIEYIDILEQLQEEIEWEPRKRSWKWLRFWRKQDGRRLRTAQHDGHLPAQQNHARRMSQTLPNLRQVHFSRPHLVKKTFNDKLSFHLWRTFSFLRREDIRFAIKVGAGAIIYAMFAFIPTTRPFYTHWRGEWGLLSYMLVCSMTIGASNTTGFQRVLGTCLGAVLAIFAWIVSDNNPFILGFIGWLVSIGCFWVILGLGKGPMGRFILLTYNLSALYAYSLSVKDDDNDDDEGGISPEIWEIVLHRVVAVLTGCLWGLIVTRLIYPISARKKLKHGMSLLWLRMGLIWKRDPLSILLEENNDRSSYMDIRESIELQRFLAYLEGLRESAAHEFELKGPFPNNHYKQILEATGRMLGSFHAMNVVILKDLKASAGEHELLKHTKEERIALSARVSFLFSVLASSMKLEYPITDAVPSIEHTRDRFLAKLFDFRKKADGKDIATDEDYELLYAYALVTGQIADELVSISGVLENLYGVLNEDSLKLR</sequence>
<feature type="compositionally biased region" description="Polar residues" evidence="5">
    <location>
        <begin position="42"/>
        <end position="52"/>
    </location>
</feature>